<dbReference type="Pfam" id="PF00239">
    <property type="entry name" value="Resolvase"/>
    <property type="match status" value="1"/>
</dbReference>
<evidence type="ECO:0000313" key="4">
    <source>
        <dbReference type="Proteomes" id="UP001549106"/>
    </source>
</evidence>
<reference evidence="3 4" key="1">
    <citation type="submission" date="2024-06" db="EMBL/GenBank/DDBJ databases">
        <title>Genomic Encyclopedia of Type Strains, Phase IV (KMG-IV): sequencing the most valuable type-strain genomes for metagenomic binning, comparative biology and taxonomic classification.</title>
        <authorList>
            <person name="Goeker M."/>
        </authorList>
    </citation>
    <scope>NUCLEOTIDE SEQUENCE [LARGE SCALE GENOMIC DNA]</scope>
    <source>
        <strain evidence="3 4">DSM 29492</strain>
    </source>
</reference>
<dbReference type="PROSITE" id="PS51736">
    <property type="entry name" value="RECOMBINASES_3"/>
    <property type="match status" value="1"/>
</dbReference>
<dbReference type="Gene3D" id="3.90.1750.20">
    <property type="entry name" value="Putative Large Serine Recombinase, Chain B, Domain 2"/>
    <property type="match status" value="1"/>
</dbReference>
<dbReference type="EMBL" id="JBEPMJ010000063">
    <property type="protein sequence ID" value="MET3752555.1"/>
    <property type="molecule type" value="Genomic_DNA"/>
</dbReference>
<dbReference type="InterPro" id="IPR050639">
    <property type="entry name" value="SSR_resolvase"/>
</dbReference>
<dbReference type="CDD" id="cd00338">
    <property type="entry name" value="Ser_Recombinase"/>
    <property type="match status" value="1"/>
</dbReference>
<dbReference type="PANTHER" id="PTHR30461">
    <property type="entry name" value="DNA-INVERTASE FROM LAMBDOID PROPHAGE"/>
    <property type="match status" value="1"/>
</dbReference>
<dbReference type="InterPro" id="IPR038109">
    <property type="entry name" value="DNA_bind_recomb_sf"/>
</dbReference>
<name>A0ABV2M7V3_9FIRM</name>
<protein>
    <submittedName>
        <fullName evidence="3">DNA invertase Pin-like site-specific DNA recombinase</fullName>
    </submittedName>
</protein>
<dbReference type="SUPFAM" id="SSF53041">
    <property type="entry name" value="Resolvase-like"/>
    <property type="match status" value="1"/>
</dbReference>
<dbReference type="InterPro" id="IPR011109">
    <property type="entry name" value="DNA_bind_recombinase_dom"/>
</dbReference>
<evidence type="ECO:0000259" key="2">
    <source>
        <dbReference type="PROSITE" id="PS51737"/>
    </source>
</evidence>
<dbReference type="Pfam" id="PF07508">
    <property type="entry name" value="Recombinase"/>
    <property type="match status" value="1"/>
</dbReference>
<keyword evidence="4" id="KW-1185">Reference proteome</keyword>
<proteinExistence type="predicted"/>
<dbReference type="InterPro" id="IPR025827">
    <property type="entry name" value="Zn_ribbon_recom_dom"/>
</dbReference>
<dbReference type="SMART" id="SM00857">
    <property type="entry name" value="Resolvase"/>
    <property type="match status" value="1"/>
</dbReference>
<accession>A0ABV2M7V3</accession>
<gene>
    <name evidence="3" type="ORF">ABID24_003829</name>
</gene>
<feature type="domain" description="Resolvase/invertase-type recombinase catalytic" evidence="1">
    <location>
        <begin position="32"/>
        <end position="180"/>
    </location>
</feature>
<organism evidence="3 4">
    <name type="scientific">Blautia caecimuris</name>
    <dbReference type="NCBI Taxonomy" id="1796615"/>
    <lineage>
        <taxon>Bacteria</taxon>
        <taxon>Bacillati</taxon>
        <taxon>Bacillota</taxon>
        <taxon>Clostridia</taxon>
        <taxon>Lachnospirales</taxon>
        <taxon>Lachnospiraceae</taxon>
        <taxon>Blautia</taxon>
    </lineage>
</organism>
<dbReference type="InterPro" id="IPR036162">
    <property type="entry name" value="Resolvase-like_N_sf"/>
</dbReference>
<dbReference type="RefSeq" id="WP_257465794.1">
    <property type="nucleotide sequence ID" value="NZ_BAABXP010000002.1"/>
</dbReference>
<dbReference type="PROSITE" id="PS51737">
    <property type="entry name" value="RECOMBINASE_DNA_BIND"/>
    <property type="match status" value="1"/>
</dbReference>
<dbReference type="Gene3D" id="3.40.50.1390">
    <property type="entry name" value="Resolvase, N-terminal catalytic domain"/>
    <property type="match status" value="1"/>
</dbReference>
<comment type="caution">
    <text evidence="3">The sequence shown here is derived from an EMBL/GenBank/DDBJ whole genome shotgun (WGS) entry which is preliminary data.</text>
</comment>
<feature type="domain" description="Recombinase" evidence="2">
    <location>
        <begin position="188"/>
        <end position="316"/>
    </location>
</feature>
<dbReference type="Pfam" id="PF13408">
    <property type="entry name" value="Zn_ribbon_recom"/>
    <property type="match status" value="1"/>
</dbReference>
<dbReference type="Proteomes" id="UP001549106">
    <property type="component" value="Unassembled WGS sequence"/>
</dbReference>
<dbReference type="InterPro" id="IPR006119">
    <property type="entry name" value="Resolv_N"/>
</dbReference>
<evidence type="ECO:0000259" key="1">
    <source>
        <dbReference type="PROSITE" id="PS51736"/>
    </source>
</evidence>
<dbReference type="PANTHER" id="PTHR30461:SF23">
    <property type="entry name" value="DNA RECOMBINASE-RELATED"/>
    <property type="match status" value="1"/>
</dbReference>
<sequence length="564" mass="65326">MGMRQVQILEATKTTINSVGRRGMGMSIQRIRVAAYCRVSTDGDEQLGSFVSQKSYYEEKIRQNKEWVLAGIFADEAITGTKVDKREGFQEMIRECRNGKIDMILTKSISRFSRNTQDTLKYVRMLRDRNIAVIFEKENINTLDMNGEMLLTILSSLSQGEVESLSENVKMGLRMKMKRGELIGFNGCLGYDYDRETKTITVNEQEAETVRLIYDLYLQGYGTSTIARRLMELGIKNRCGTVEWHTHGVMGIIKNEKYKGDVLLGKTFTVDPISKRRLANMGEEERYYIRDHHEPIVTREIWDKAEEIRLKRVRPRLMETTANRERYTRQFTFSSMLECGYCGHKLSRRTRHQTTTTKKPVWQCMNATKNGISNCPNCKAIDEVIIENAFLDAFRLLADNFDDVLDSVLSTIEDVLKDDTELKRVKQLEKDISSIETKKSRLTDLLIDGKIEQEDYDEKKLSFQRKLHQMTEEKAYLEENIGQQKNISKRMEQLRKTLENEDILDEFDRIVFESIVEKVIVGGYDENGNPSPYKLTFVLKCNQDLKVDDAKADYKANQKGKKVS</sequence>
<evidence type="ECO:0000313" key="3">
    <source>
        <dbReference type="EMBL" id="MET3752555.1"/>
    </source>
</evidence>